<dbReference type="GO" id="GO:0016491">
    <property type="term" value="F:oxidoreductase activity"/>
    <property type="evidence" value="ECO:0007669"/>
    <property type="project" value="UniProtKB-KW"/>
</dbReference>
<evidence type="ECO:0000259" key="6">
    <source>
        <dbReference type="Pfam" id="PF00881"/>
    </source>
</evidence>
<dbReference type="Gene3D" id="3.40.109.10">
    <property type="entry name" value="NADH Oxidase"/>
    <property type="match status" value="1"/>
</dbReference>
<dbReference type="EMBL" id="DVMJ01000003">
    <property type="protein sequence ID" value="HIU12545.1"/>
    <property type="molecule type" value="Genomic_DNA"/>
</dbReference>
<protein>
    <submittedName>
        <fullName evidence="7">Nitroreductase family protein</fullName>
    </submittedName>
</protein>
<proteinExistence type="inferred from homology"/>
<evidence type="ECO:0000313" key="7">
    <source>
        <dbReference type="EMBL" id="HIU12545.1"/>
    </source>
</evidence>
<reference evidence="7" key="1">
    <citation type="submission" date="2020-10" db="EMBL/GenBank/DDBJ databases">
        <authorList>
            <person name="Gilroy R."/>
        </authorList>
    </citation>
    <scope>NUCLEOTIDE SEQUENCE</scope>
    <source>
        <strain evidence="7">CHK195-11698</strain>
    </source>
</reference>
<dbReference type="AlphaFoldDB" id="A0A9D1HKW1"/>
<comment type="cofactor">
    <cofactor evidence="1">
        <name>FMN</name>
        <dbReference type="ChEBI" id="CHEBI:58210"/>
    </cofactor>
</comment>
<reference evidence="7" key="2">
    <citation type="journal article" date="2021" name="PeerJ">
        <title>Extensive microbial diversity within the chicken gut microbiome revealed by metagenomics and culture.</title>
        <authorList>
            <person name="Gilroy R."/>
            <person name="Ravi A."/>
            <person name="Getino M."/>
            <person name="Pursley I."/>
            <person name="Horton D.L."/>
            <person name="Alikhan N.F."/>
            <person name="Baker D."/>
            <person name="Gharbi K."/>
            <person name="Hall N."/>
            <person name="Watson M."/>
            <person name="Adriaenssens E.M."/>
            <person name="Foster-Nyarko E."/>
            <person name="Jarju S."/>
            <person name="Secka A."/>
            <person name="Antonio M."/>
            <person name="Oren A."/>
            <person name="Chaudhuri R.R."/>
            <person name="La Ragione R."/>
            <person name="Hildebrand F."/>
            <person name="Pallen M.J."/>
        </authorList>
    </citation>
    <scope>NUCLEOTIDE SEQUENCE</scope>
    <source>
        <strain evidence="7">CHK195-11698</strain>
    </source>
</reference>
<keyword evidence="3" id="KW-0285">Flavoprotein</keyword>
<accession>A0A9D1HKW1</accession>
<sequence>MNSLFNRCSIRRFTNEPLTEEQINLLMKAAFSAPSAKNAQPWEFILVTDPRKLHELSDLSPYAKPISGSALGIIVCANLNRNEMIDFCEQDCAAATQNILLEATELGLGGVWLGMYPAPGRSERLKVVFNLPDKIVPLWMLAIGHPDEQPSVKDKWNDAYIHYEEW</sequence>
<gene>
    <name evidence="7" type="ORF">IAD15_00510</name>
</gene>
<comment type="caution">
    <text evidence="7">The sequence shown here is derived from an EMBL/GenBank/DDBJ whole genome shotgun (WGS) entry which is preliminary data.</text>
</comment>
<dbReference type="SUPFAM" id="SSF55469">
    <property type="entry name" value="FMN-dependent nitroreductase-like"/>
    <property type="match status" value="1"/>
</dbReference>
<evidence type="ECO:0000256" key="2">
    <source>
        <dbReference type="ARBA" id="ARBA00007118"/>
    </source>
</evidence>
<dbReference type="PANTHER" id="PTHR43673:SF2">
    <property type="entry name" value="NITROREDUCTASE"/>
    <property type="match status" value="1"/>
</dbReference>
<dbReference type="InterPro" id="IPR029479">
    <property type="entry name" value="Nitroreductase"/>
</dbReference>
<name>A0A9D1HKW1_9FIRM</name>
<dbReference type="CDD" id="cd02150">
    <property type="entry name" value="nitroreductase"/>
    <property type="match status" value="1"/>
</dbReference>
<organism evidence="7 8">
    <name type="scientific">Candidatus Fimiplasma intestinipullorum</name>
    <dbReference type="NCBI Taxonomy" id="2840825"/>
    <lineage>
        <taxon>Bacteria</taxon>
        <taxon>Bacillati</taxon>
        <taxon>Bacillota</taxon>
        <taxon>Clostridia</taxon>
        <taxon>Eubacteriales</taxon>
        <taxon>Candidatus Fimiplasma</taxon>
    </lineage>
</organism>
<dbReference type="InterPro" id="IPR000415">
    <property type="entry name" value="Nitroreductase-like"/>
</dbReference>
<dbReference type="PANTHER" id="PTHR43673">
    <property type="entry name" value="NAD(P)H NITROREDUCTASE YDGI-RELATED"/>
    <property type="match status" value="1"/>
</dbReference>
<evidence type="ECO:0000256" key="4">
    <source>
        <dbReference type="ARBA" id="ARBA00022643"/>
    </source>
</evidence>
<feature type="domain" description="Nitroreductase" evidence="6">
    <location>
        <begin position="88"/>
        <end position="145"/>
    </location>
</feature>
<keyword evidence="5" id="KW-0560">Oxidoreductase</keyword>
<feature type="domain" description="Nitroreductase" evidence="6">
    <location>
        <begin position="6"/>
        <end position="58"/>
    </location>
</feature>
<evidence type="ECO:0000313" key="8">
    <source>
        <dbReference type="Proteomes" id="UP000824175"/>
    </source>
</evidence>
<dbReference type="Proteomes" id="UP000824175">
    <property type="component" value="Unassembled WGS sequence"/>
</dbReference>
<keyword evidence="4" id="KW-0288">FMN</keyword>
<evidence type="ECO:0000256" key="3">
    <source>
        <dbReference type="ARBA" id="ARBA00022630"/>
    </source>
</evidence>
<dbReference type="Pfam" id="PF00881">
    <property type="entry name" value="Nitroreductase"/>
    <property type="match status" value="2"/>
</dbReference>
<evidence type="ECO:0000256" key="1">
    <source>
        <dbReference type="ARBA" id="ARBA00001917"/>
    </source>
</evidence>
<evidence type="ECO:0000256" key="5">
    <source>
        <dbReference type="ARBA" id="ARBA00023002"/>
    </source>
</evidence>
<comment type="similarity">
    <text evidence="2">Belongs to the nitroreductase family.</text>
</comment>